<reference evidence="1" key="1">
    <citation type="journal article" date="2020" name="Stud. Mycol.">
        <title>101 Dothideomycetes genomes: a test case for predicting lifestyles and emergence of pathogens.</title>
        <authorList>
            <person name="Haridas S."/>
            <person name="Albert R."/>
            <person name="Binder M."/>
            <person name="Bloem J."/>
            <person name="Labutti K."/>
            <person name="Salamov A."/>
            <person name="Andreopoulos B."/>
            <person name="Baker S."/>
            <person name="Barry K."/>
            <person name="Bills G."/>
            <person name="Bluhm B."/>
            <person name="Cannon C."/>
            <person name="Castanera R."/>
            <person name="Culley D."/>
            <person name="Daum C."/>
            <person name="Ezra D."/>
            <person name="Gonzalez J."/>
            <person name="Henrissat B."/>
            <person name="Kuo A."/>
            <person name="Liang C."/>
            <person name="Lipzen A."/>
            <person name="Lutzoni F."/>
            <person name="Magnuson J."/>
            <person name="Mondo S."/>
            <person name="Nolan M."/>
            <person name="Ohm R."/>
            <person name="Pangilinan J."/>
            <person name="Park H.-J."/>
            <person name="Ramirez L."/>
            <person name="Alfaro M."/>
            <person name="Sun H."/>
            <person name="Tritt A."/>
            <person name="Yoshinaga Y."/>
            <person name="Zwiers L.-H."/>
            <person name="Turgeon B."/>
            <person name="Goodwin S."/>
            <person name="Spatafora J."/>
            <person name="Crous P."/>
            <person name="Grigoriev I."/>
        </authorList>
    </citation>
    <scope>NUCLEOTIDE SEQUENCE</scope>
    <source>
        <strain evidence="1">CBS 175.79</strain>
    </source>
</reference>
<sequence>MDLFNFQHRNNSQGMTNYHIVAFKFKDPMGIEVNGEIAAVALVPTFCSGNKAGWQNWCFYHIEQNEPLVVDCVAREVPDKYDDFIRSMKETWWDEQYLMYASGTRVLLLAEHVALFKELLTNVKPLWDEFAIRLAELPIRVTLFNPNYFGSWVGQVVAKMEQRAFPYVFHWKPLAQIQGLNVRDEIILLDPPQEGEDDGFYTRLANPDALSDFEDDGDMFNY</sequence>
<name>A0A6A5XUX8_9PLEO</name>
<keyword evidence="2" id="KW-1185">Reference proteome</keyword>
<dbReference type="AlphaFoldDB" id="A0A6A5XUX8"/>
<protein>
    <submittedName>
        <fullName evidence="1">Uncharacterized protein</fullName>
    </submittedName>
</protein>
<dbReference type="Proteomes" id="UP000799778">
    <property type="component" value="Unassembled WGS sequence"/>
</dbReference>
<accession>A0A6A5XUX8</accession>
<evidence type="ECO:0000313" key="1">
    <source>
        <dbReference type="EMBL" id="KAF2016511.1"/>
    </source>
</evidence>
<gene>
    <name evidence="1" type="ORF">BU24DRAFT_481114</name>
</gene>
<organism evidence="1 2">
    <name type="scientific">Aaosphaeria arxii CBS 175.79</name>
    <dbReference type="NCBI Taxonomy" id="1450172"/>
    <lineage>
        <taxon>Eukaryota</taxon>
        <taxon>Fungi</taxon>
        <taxon>Dikarya</taxon>
        <taxon>Ascomycota</taxon>
        <taxon>Pezizomycotina</taxon>
        <taxon>Dothideomycetes</taxon>
        <taxon>Pleosporomycetidae</taxon>
        <taxon>Pleosporales</taxon>
        <taxon>Pleosporales incertae sedis</taxon>
        <taxon>Aaosphaeria</taxon>
    </lineage>
</organism>
<proteinExistence type="predicted"/>
<dbReference type="RefSeq" id="XP_033384850.1">
    <property type="nucleotide sequence ID" value="XM_033533155.1"/>
</dbReference>
<evidence type="ECO:0000313" key="2">
    <source>
        <dbReference type="Proteomes" id="UP000799778"/>
    </source>
</evidence>
<dbReference type="EMBL" id="ML978069">
    <property type="protein sequence ID" value="KAF2016511.1"/>
    <property type="molecule type" value="Genomic_DNA"/>
</dbReference>
<dbReference type="GeneID" id="54290552"/>